<evidence type="ECO:0000313" key="3">
    <source>
        <dbReference type="EMBL" id="AXH94906.1"/>
    </source>
</evidence>
<organism evidence="3 4">
    <name type="scientific">Ornithinimicrobium avium</name>
    <dbReference type="NCBI Taxonomy" id="2283195"/>
    <lineage>
        <taxon>Bacteria</taxon>
        <taxon>Bacillati</taxon>
        <taxon>Actinomycetota</taxon>
        <taxon>Actinomycetes</taxon>
        <taxon>Micrococcales</taxon>
        <taxon>Ornithinimicrobiaceae</taxon>
        <taxon>Ornithinimicrobium</taxon>
    </lineage>
</organism>
<feature type="compositionally biased region" description="Low complexity" evidence="2">
    <location>
        <begin position="372"/>
        <end position="382"/>
    </location>
</feature>
<keyword evidence="4" id="KW-1185">Reference proteome</keyword>
<feature type="region of interest" description="Disordered" evidence="2">
    <location>
        <begin position="358"/>
        <end position="382"/>
    </location>
</feature>
<dbReference type="Proteomes" id="UP000253790">
    <property type="component" value="Chromosome"/>
</dbReference>
<keyword evidence="1" id="KW-0175">Coiled coil</keyword>
<sequence length="382" mass="40340">MSSVLACDPEELEATARTLRQLAAELDTVAAEVASATVQDWSGLAAIEQGARRGEAGDLLRSFTPQVEDVAAAISRVAVAAREEGALVRHHARLGEDAALERARLLALGAPTDPVAAVRWEARLEELGSSQRWHESLVAQAQERFDQVQQAVAVVLDRIRAATPEHLRDLALLVATTDQAVNLAKDGRALTASATTGYRLRRVRGRSAERTLHQMQQRIERNVARLRLSPPGWVSKIPGVGTALGAVGKAVPVLVVLDAGKGVLDGGGYRGWRGGVTRVLAVGAVVGTGVAVLVAAPAAAAVGLGAAATYQAWTIGNAVYDNRREIGQALARTWRRGSRGVSQFRRRAADRLATLRGEDRSWAGGPRPQPAAPGRVPVGVSA</sequence>
<evidence type="ECO:0000313" key="4">
    <source>
        <dbReference type="Proteomes" id="UP000253790"/>
    </source>
</evidence>
<dbReference type="AlphaFoldDB" id="A0A345NIP8"/>
<gene>
    <name evidence="3" type="ORF">DV701_00755</name>
</gene>
<dbReference type="RefSeq" id="WP_114926674.1">
    <property type="nucleotide sequence ID" value="NZ_CP031229.1"/>
</dbReference>
<feature type="coiled-coil region" evidence="1">
    <location>
        <begin position="12"/>
        <end position="39"/>
    </location>
</feature>
<dbReference type="KEGG" id="orn:DV701_00755"/>
<name>A0A345NIP8_9MICO</name>
<evidence type="ECO:0000256" key="1">
    <source>
        <dbReference type="SAM" id="Coils"/>
    </source>
</evidence>
<reference evidence="3 4" key="1">
    <citation type="submission" date="2018-07" db="EMBL/GenBank/DDBJ databases">
        <title>Complete genome sequencing of Ornithinimicrobium sp. AMA3305.</title>
        <authorList>
            <person name="Bae J.-W."/>
        </authorList>
    </citation>
    <scope>NUCLEOTIDE SEQUENCE [LARGE SCALE GENOMIC DNA]</scope>
    <source>
        <strain evidence="3 4">AMA3305</strain>
    </source>
</reference>
<proteinExistence type="predicted"/>
<dbReference type="EMBL" id="CP031229">
    <property type="protein sequence ID" value="AXH94906.1"/>
    <property type="molecule type" value="Genomic_DNA"/>
</dbReference>
<accession>A0A345NIP8</accession>
<protein>
    <submittedName>
        <fullName evidence="3">Uncharacterized protein</fullName>
    </submittedName>
</protein>
<dbReference type="OrthoDB" id="4862039at2"/>
<evidence type="ECO:0000256" key="2">
    <source>
        <dbReference type="SAM" id="MobiDB-lite"/>
    </source>
</evidence>